<sequence length="50" mass="5731">YRWLSSKSSYPANSKTTFEEKFLPQQSQNSARWPNFLCVCSVFSSGSVHL</sequence>
<protein>
    <submittedName>
        <fullName evidence="1">Uncharacterized protein</fullName>
    </submittedName>
</protein>
<evidence type="ECO:0000313" key="1">
    <source>
        <dbReference type="EMBL" id="OMO95112.1"/>
    </source>
</evidence>
<reference evidence="1 2" key="1">
    <citation type="submission" date="2013-09" db="EMBL/GenBank/DDBJ databases">
        <title>Corchorus capsularis genome sequencing.</title>
        <authorList>
            <person name="Alam M."/>
            <person name="Haque M.S."/>
            <person name="Islam M.S."/>
            <person name="Emdad E.M."/>
            <person name="Islam M.M."/>
            <person name="Ahmed B."/>
            <person name="Halim A."/>
            <person name="Hossen Q.M.M."/>
            <person name="Hossain M.Z."/>
            <person name="Ahmed R."/>
            <person name="Khan M.M."/>
            <person name="Islam R."/>
            <person name="Rashid M.M."/>
            <person name="Khan S.A."/>
            <person name="Rahman M.S."/>
            <person name="Alam M."/>
        </authorList>
    </citation>
    <scope>NUCLEOTIDE SEQUENCE [LARGE SCALE GENOMIC DNA]</scope>
    <source>
        <strain evidence="2">cv. CVL-1</strain>
        <tissue evidence="1">Whole seedling</tissue>
    </source>
</reference>
<feature type="non-terminal residue" evidence="1">
    <location>
        <position position="50"/>
    </location>
</feature>
<dbReference type="GO" id="GO:0016592">
    <property type="term" value="C:mediator complex"/>
    <property type="evidence" value="ECO:0007669"/>
    <property type="project" value="InterPro"/>
</dbReference>
<evidence type="ECO:0000313" key="2">
    <source>
        <dbReference type="Proteomes" id="UP000188268"/>
    </source>
</evidence>
<organism evidence="1 2">
    <name type="scientific">Corchorus capsularis</name>
    <name type="common">Jute</name>
    <dbReference type="NCBI Taxonomy" id="210143"/>
    <lineage>
        <taxon>Eukaryota</taxon>
        <taxon>Viridiplantae</taxon>
        <taxon>Streptophyta</taxon>
        <taxon>Embryophyta</taxon>
        <taxon>Tracheophyta</taxon>
        <taxon>Spermatophyta</taxon>
        <taxon>Magnoliopsida</taxon>
        <taxon>eudicotyledons</taxon>
        <taxon>Gunneridae</taxon>
        <taxon>Pentapetalae</taxon>
        <taxon>rosids</taxon>
        <taxon>malvids</taxon>
        <taxon>Malvales</taxon>
        <taxon>Malvaceae</taxon>
        <taxon>Grewioideae</taxon>
        <taxon>Apeibeae</taxon>
        <taxon>Corchorus</taxon>
    </lineage>
</organism>
<dbReference type="STRING" id="210143.A0A1R3JJU1"/>
<proteinExistence type="predicted"/>
<keyword evidence="2" id="KW-1185">Reference proteome</keyword>
<feature type="non-terminal residue" evidence="1">
    <location>
        <position position="1"/>
    </location>
</feature>
<dbReference type="InterPro" id="IPR038836">
    <property type="entry name" value="MED16"/>
</dbReference>
<dbReference type="EMBL" id="AWWV01007715">
    <property type="protein sequence ID" value="OMO95112.1"/>
    <property type="molecule type" value="Genomic_DNA"/>
</dbReference>
<accession>A0A1R3JJU1</accession>
<dbReference type="AlphaFoldDB" id="A0A1R3JJU1"/>
<dbReference type="Gramene" id="OMO95112">
    <property type="protein sequence ID" value="OMO95112"/>
    <property type="gene ID" value="CCACVL1_05572"/>
</dbReference>
<dbReference type="PANTHER" id="PTHR35130:SF1">
    <property type="entry name" value="MEDIATOR OF RNA POLYMERASE II TRANSCRIPTION SUBUNIT 16"/>
    <property type="match status" value="1"/>
</dbReference>
<dbReference type="Proteomes" id="UP000188268">
    <property type="component" value="Unassembled WGS sequence"/>
</dbReference>
<gene>
    <name evidence="1" type="ORF">CCACVL1_05572</name>
</gene>
<dbReference type="GO" id="GO:0006355">
    <property type="term" value="P:regulation of DNA-templated transcription"/>
    <property type="evidence" value="ECO:0007669"/>
    <property type="project" value="InterPro"/>
</dbReference>
<name>A0A1R3JJU1_COCAP</name>
<comment type="caution">
    <text evidence="1">The sequence shown here is derived from an EMBL/GenBank/DDBJ whole genome shotgun (WGS) entry which is preliminary data.</text>
</comment>
<dbReference type="PANTHER" id="PTHR35130">
    <property type="entry name" value="MEDIATOR OF RNA POLYMERASE II TRANSCRIPTION SUBUNIT 16"/>
    <property type="match status" value="1"/>
</dbReference>